<comment type="function">
    <text evidence="8">ATPase component of the type II secretion system required for the energy-dependent secretion of extracellular factors such as proteases and toxins from the periplasm. Acts as a molecular motor to provide the energy that is required for assembly of the pseudopilus and the extrusion of substrates generated in the cytoplasm.</text>
</comment>
<dbReference type="PANTHER" id="PTHR30258">
    <property type="entry name" value="TYPE II SECRETION SYSTEM PROTEIN GSPE-RELATED"/>
    <property type="match status" value="1"/>
</dbReference>
<dbReference type="SUPFAM" id="SSF52540">
    <property type="entry name" value="P-loop containing nucleoside triphosphate hydrolases"/>
    <property type="match status" value="1"/>
</dbReference>
<dbReference type="PROSITE" id="PS00662">
    <property type="entry name" value="T2SP_E"/>
    <property type="match status" value="1"/>
</dbReference>
<comment type="catalytic activity">
    <reaction evidence="7">
        <text>ATP + H2O + cellular proteinSide 1 = ADP + phosphate + cellular proteinSide 2.</text>
        <dbReference type="EC" id="7.4.2.8"/>
    </reaction>
</comment>
<dbReference type="InterPro" id="IPR001482">
    <property type="entry name" value="T2SS/T4SS_dom"/>
</dbReference>
<dbReference type="NCBIfam" id="TIGR02533">
    <property type="entry name" value="type_II_gspE"/>
    <property type="match status" value="1"/>
</dbReference>
<keyword evidence="5 8" id="KW-0653">Protein transport</keyword>
<dbReference type="Gene3D" id="3.30.450.90">
    <property type="match status" value="1"/>
</dbReference>
<evidence type="ECO:0000256" key="5">
    <source>
        <dbReference type="ARBA" id="ARBA00022927"/>
    </source>
</evidence>
<keyword evidence="2 8" id="KW-0813">Transport</keyword>
<keyword evidence="4 8" id="KW-0067">ATP-binding</keyword>
<evidence type="ECO:0000313" key="11">
    <source>
        <dbReference type="Proteomes" id="UP001064933"/>
    </source>
</evidence>
<evidence type="ECO:0000256" key="1">
    <source>
        <dbReference type="ARBA" id="ARBA00006611"/>
    </source>
</evidence>
<keyword evidence="11" id="KW-1185">Reference proteome</keyword>
<proteinExistence type="inferred from homology"/>
<dbReference type="PANTHER" id="PTHR30258:SF2">
    <property type="entry name" value="COMG OPERON PROTEIN 1"/>
    <property type="match status" value="1"/>
</dbReference>
<gene>
    <name evidence="10" type="primary">gspE</name>
    <name evidence="10" type="ORF">N4261_20870</name>
</gene>
<feature type="domain" description="Bacterial type II secretion system protein E" evidence="9">
    <location>
        <begin position="324"/>
        <end position="338"/>
    </location>
</feature>
<name>A0ABY6BBJ7_9BURK</name>
<evidence type="ECO:0000256" key="8">
    <source>
        <dbReference type="RuleBase" id="RU366070"/>
    </source>
</evidence>
<protein>
    <recommendedName>
        <fullName evidence="8">Type II secretion system protein E</fullName>
        <shortName evidence="8">T2SS protein E</shortName>
    </recommendedName>
    <alternativeName>
        <fullName evidence="8">Type II traffic warden ATPase</fullName>
    </alternativeName>
</protein>
<evidence type="ECO:0000256" key="7">
    <source>
        <dbReference type="ARBA" id="ARBA00034006"/>
    </source>
</evidence>
<comment type="subcellular location">
    <subcellularLocation>
        <location evidence="8">Cell inner membrane</location>
    </subcellularLocation>
</comment>
<organism evidence="10 11">
    <name type="scientific">Roseateles amylovorans</name>
    <dbReference type="NCBI Taxonomy" id="2978473"/>
    <lineage>
        <taxon>Bacteria</taxon>
        <taxon>Pseudomonadati</taxon>
        <taxon>Pseudomonadota</taxon>
        <taxon>Betaproteobacteria</taxon>
        <taxon>Burkholderiales</taxon>
        <taxon>Sphaerotilaceae</taxon>
        <taxon>Roseateles</taxon>
    </lineage>
</organism>
<keyword evidence="3 8" id="KW-0547">Nucleotide-binding</keyword>
<dbReference type="Gene3D" id="3.40.50.300">
    <property type="entry name" value="P-loop containing nucleotide triphosphate hydrolases"/>
    <property type="match status" value="1"/>
</dbReference>
<dbReference type="Pfam" id="PF00437">
    <property type="entry name" value="T2SSE"/>
    <property type="match status" value="1"/>
</dbReference>
<dbReference type="EMBL" id="CP104562">
    <property type="protein sequence ID" value="UXH80977.1"/>
    <property type="molecule type" value="Genomic_DNA"/>
</dbReference>
<evidence type="ECO:0000313" key="10">
    <source>
        <dbReference type="EMBL" id="UXH80977.1"/>
    </source>
</evidence>
<accession>A0ABY6BBJ7</accession>
<dbReference type="InterPro" id="IPR037257">
    <property type="entry name" value="T2SS_E_N_sf"/>
</dbReference>
<reference evidence="10" key="1">
    <citation type="submission" date="2022-10" db="EMBL/GenBank/DDBJ databases">
        <title>Characterization and whole genome sequencing of a new Roseateles species, isolated from fresh water.</title>
        <authorList>
            <person name="Guliayeva D.Y."/>
            <person name="Akhremchuk A.E."/>
            <person name="Sikolenko M.A."/>
            <person name="Valentovich L.N."/>
            <person name="Sidarenka A.V."/>
        </authorList>
    </citation>
    <scope>NUCLEOTIDE SEQUENCE</scope>
    <source>
        <strain evidence="10">BIM B-1768</strain>
    </source>
</reference>
<evidence type="ECO:0000256" key="4">
    <source>
        <dbReference type="ARBA" id="ARBA00022840"/>
    </source>
</evidence>
<dbReference type="SMART" id="SM00382">
    <property type="entry name" value="AAA"/>
    <property type="match status" value="1"/>
</dbReference>
<evidence type="ECO:0000259" key="9">
    <source>
        <dbReference type="PROSITE" id="PS00662"/>
    </source>
</evidence>
<dbReference type="InterPro" id="IPR027417">
    <property type="entry name" value="P-loop_NTPase"/>
</dbReference>
<dbReference type="SUPFAM" id="SSF160246">
    <property type="entry name" value="EspE N-terminal domain-like"/>
    <property type="match status" value="1"/>
</dbReference>
<evidence type="ECO:0000256" key="6">
    <source>
        <dbReference type="ARBA" id="ARBA00022967"/>
    </source>
</evidence>
<comment type="similarity">
    <text evidence="1 8">Belongs to the GSP E family.</text>
</comment>
<dbReference type="InterPro" id="IPR013369">
    <property type="entry name" value="T2SS_GspE"/>
</dbReference>
<sequence length="494" mass="53883">MPPMPQMPQMPEILLRPLPHAWARAQRIVVSDRDESGAMPVPMLMLSPRTPGWALSEAQRHTGLVAWREISDETLDTLLSATYADSGSAAAVVGAAESEVNLERLMQDIPAVTDLLDAQDDAPVIRMINALLTQAARDGASDVHFEAFETHSVVRYRVDGTLRDVVSPRKALHAALISRIKIMSQLDIAEKRVPQDGRITLRVGGRPIDVRVSTVPTVHGERAVLRLLEKDAGRLRLDRLGLAPDTLAALTRLIRQPHGIVLVTGPTGSGKTTTLYAALGQLDKSVSNILSVEDPVEYDLPGVNQIPVHSKIGMSFGAALRAALRQDPDNIMIGEIRDLETAQIAVQSSLTGHGVLASLHTNDAISAVTRLTDMGIEPFLLSSSLLGVLAQRLVRCLCPQCKREAPLPDGTLQWMPVGCPHCNQSGYKGRTGIHELFVIDDDVRRIVHDGGNEHALRDLARQRGMRTLREDGQRWVAAGITTSDEILRVTRDDQ</sequence>
<dbReference type="CDD" id="cd01129">
    <property type="entry name" value="PulE-GspE-like"/>
    <property type="match status" value="1"/>
</dbReference>
<keyword evidence="6" id="KW-1278">Translocase</keyword>
<dbReference type="Gene3D" id="3.30.300.160">
    <property type="entry name" value="Type II secretion system, protein E, N-terminal domain"/>
    <property type="match status" value="1"/>
</dbReference>
<dbReference type="Proteomes" id="UP001064933">
    <property type="component" value="Chromosome"/>
</dbReference>
<evidence type="ECO:0000256" key="3">
    <source>
        <dbReference type="ARBA" id="ARBA00022741"/>
    </source>
</evidence>
<dbReference type="InterPro" id="IPR003593">
    <property type="entry name" value="AAA+_ATPase"/>
</dbReference>
<evidence type="ECO:0000256" key="2">
    <source>
        <dbReference type="ARBA" id="ARBA00022448"/>
    </source>
</evidence>